<dbReference type="NCBIfam" id="TIGR02532">
    <property type="entry name" value="IV_pilin_GFxxxE"/>
    <property type="match status" value="1"/>
</dbReference>
<reference evidence="2 3" key="1">
    <citation type="submission" date="2018-01" db="EMBL/GenBank/DDBJ databases">
        <title>Co-occurrence of chitin degradation, pigmentation and bioactivity in marine Pseudoalteromonas.</title>
        <authorList>
            <person name="Paulsen S."/>
            <person name="Gram L."/>
            <person name="Machado H."/>
        </authorList>
    </citation>
    <scope>NUCLEOTIDE SEQUENCE [LARGE SCALE GENOMIC DNA]</scope>
    <source>
        <strain evidence="2 3">S3898</strain>
    </source>
</reference>
<dbReference type="AlphaFoldDB" id="A0A4Q7IQB7"/>
<dbReference type="EMBL" id="PPSX01000011">
    <property type="protein sequence ID" value="RZQ54603.1"/>
    <property type="molecule type" value="Genomic_DNA"/>
</dbReference>
<protein>
    <submittedName>
        <fullName evidence="2">Prepilin-type cleavage/methylation domain-containing protein</fullName>
    </submittedName>
</protein>
<dbReference type="RefSeq" id="WP_130254138.1">
    <property type="nucleotide sequence ID" value="NZ_PPSX01000011.1"/>
</dbReference>
<evidence type="ECO:0000313" key="2">
    <source>
        <dbReference type="EMBL" id="RZQ54603.1"/>
    </source>
</evidence>
<accession>A0A4Q7IQB7</accession>
<evidence type="ECO:0000313" key="3">
    <source>
        <dbReference type="Proteomes" id="UP000291338"/>
    </source>
</evidence>
<feature type="transmembrane region" description="Helical" evidence="1">
    <location>
        <begin position="6"/>
        <end position="28"/>
    </location>
</feature>
<dbReference type="InterPro" id="IPR012902">
    <property type="entry name" value="N_methyl_site"/>
</dbReference>
<dbReference type="Pfam" id="PF07963">
    <property type="entry name" value="N_methyl"/>
    <property type="match status" value="1"/>
</dbReference>
<organism evidence="2 3">
    <name type="scientific">Pseudoalteromonas phenolica</name>
    <dbReference type="NCBI Taxonomy" id="161398"/>
    <lineage>
        <taxon>Bacteria</taxon>
        <taxon>Pseudomonadati</taxon>
        <taxon>Pseudomonadota</taxon>
        <taxon>Gammaproteobacteria</taxon>
        <taxon>Alteromonadales</taxon>
        <taxon>Pseudoalteromonadaceae</taxon>
        <taxon>Pseudoalteromonas</taxon>
    </lineage>
</organism>
<dbReference type="Proteomes" id="UP000291338">
    <property type="component" value="Unassembled WGS sequence"/>
</dbReference>
<gene>
    <name evidence="2" type="ORF">C1E23_02945</name>
</gene>
<keyword evidence="1" id="KW-0472">Membrane</keyword>
<dbReference type="PROSITE" id="PS00409">
    <property type="entry name" value="PROKAR_NTER_METHYL"/>
    <property type="match status" value="1"/>
</dbReference>
<name>A0A4Q7IQB7_9GAMM</name>
<keyword evidence="1" id="KW-1133">Transmembrane helix</keyword>
<proteinExistence type="predicted"/>
<keyword evidence="1" id="KW-0812">Transmembrane</keyword>
<comment type="caution">
    <text evidence="2">The sequence shown here is derived from an EMBL/GenBank/DDBJ whole genome shotgun (WGS) entry which is preliminary data.</text>
</comment>
<sequence length="144" mass="16430">MRVNSGFSLIEVLVSMFIASIALIGLGVTQLKSLQFANNSFDYTVSLVQAQNAIERMWPELCEIQHKSPSKFEEQAFRQALQPPQSLSFRYTLQLPEQYRNDTHEMPIIVTWKDLRVADDAQKQLLNQITLNASFVEVPDVCNP</sequence>
<evidence type="ECO:0000256" key="1">
    <source>
        <dbReference type="SAM" id="Phobius"/>
    </source>
</evidence>